<feature type="domain" description="Phosphatidylinositol-specific phospholipase C X" evidence="2">
    <location>
        <begin position="146"/>
        <end position="290"/>
    </location>
</feature>
<dbReference type="CDD" id="cd08558">
    <property type="entry name" value="PI-PLCc_eukaryota"/>
    <property type="match status" value="1"/>
</dbReference>
<sequence length="327" mass="38085">HNDCKVSIKQVQTWFNQQTEMITLQYIRLTYGKLKFPDQLDVGNFYSLVNEIMKPNPITERLMKEFGQILPDAKRFLPPDCFMHFLRTEQNELYTPSVAMEKMFKCLPLFRRVSTDVPSFSANEFEDYLFSSMNSILNPIELTVHHDMTLPLCNYFIASSHNTYLTGDQWKGESHVETYTRSLQMGCRCVELDCWDGADDKPCITHGKTLATKIRAADVLQTIKEHAWDVSEFPLILSIENHCNLPQQRILANLFKEIFQGDLLTEPVDINETQLPSPDQLRRKIIIKNKKLHRDWRSSDGKQYMDIVPSVDLSDEKKQGTVYMRYA</sequence>
<dbReference type="GO" id="GO:0048015">
    <property type="term" value="P:phosphatidylinositol-mediated signaling"/>
    <property type="evidence" value="ECO:0007669"/>
    <property type="project" value="TreeGrafter"/>
</dbReference>
<dbReference type="InterPro" id="IPR000909">
    <property type="entry name" value="PLipase_C_PInositol-sp_X_dom"/>
</dbReference>
<dbReference type="PRINTS" id="PR00390">
    <property type="entry name" value="PHPHLIPASEC"/>
</dbReference>
<dbReference type="InterPro" id="IPR017946">
    <property type="entry name" value="PLC-like_Pdiesterase_TIM-brl"/>
</dbReference>
<feature type="non-terminal residue" evidence="3">
    <location>
        <position position="327"/>
    </location>
</feature>
<dbReference type="SMART" id="SM00148">
    <property type="entry name" value="PLCXc"/>
    <property type="match status" value="1"/>
</dbReference>
<accession>A0A0B6ZZX3</accession>
<comment type="catalytic activity">
    <reaction evidence="1">
        <text>a 1,2-diacyl-sn-glycero-3-phospho-(1D-myo-inositol-4,5-bisphosphate) + H2O = 1D-myo-inositol 1,4,5-trisphosphate + a 1,2-diacyl-sn-glycerol + H(+)</text>
        <dbReference type="Rhea" id="RHEA:33179"/>
        <dbReference type="ChEBI" id="CHEBI:15377"/>
        <dbReference type="ChEBI" id="CHEBI:15378"/>
        <dbReference type="ChEBI" id="CHEBI:17815"/>
        <dbReference type="ChEBI" id="CHEBI:58456"/>
        <dbReference type="ChEBI" id="CHEBI:203600"/>
        <dbReference type="EC" id="3.1.4.11"/>
    </reaction>
</comment>
<dbReference type="PANTHER" id="PTHR10336">
    <property type="entry name" value="PHOSPHOINOSITIDE-SPECIFIC PHOSPHOLIPASE C FAMILY PROTEIN"/>
    <property type="match status" value="1"/>
</dbReference>
<name>A0A0B6ZZX3_9EUPU</name>
<reference evidence="3" key="1">
    <citation type="submission" date="2014-12" db="EMBL/GenBank/DDBJ databases">
        <title>Insight into the proteome of Arion vulgaris.</title>
        <authorList>
            <person name="Aradska J."/>
            <person name="Bulat T."/>
            <person name="Smidak R."/>
            <person name="Sarate P."/>
            <person name="Gangsoo J."/>
            <person name="Sialana F."/>
            <person name="Bilban M."/>
            <person name="Lubec G."/>
        </authorList>
    </citation>
    <scope>NUCLEOTIDE SEQUENCE</scope>
    <source>
        <tissue evidence="3">Skin</tissue>
    </source>
</reference>
<dbReference type="InterPro" id="IPR057061">
    <property type="entry name" value="PLCG_EF-hand_2"/>
</dbReference>
<dbReference type="SUPFAM" id="SSF47473">
    <property type="entry name" value="EF-hand"/>
    <property type="match status" value="1"/>
</dbReference>
<keyword evidence="1" id="KW-0378">Hydrolase</keyword>
<gene>
    <name evidence="3" type="primary">ORF89872</name>
</gene>
<dbReference type="PROSITE" id="PS50007">
    <property type="entry name" value="PIPLC_X_DOMAIN"/>
    <property type="match status" value="1"/>
</dbReference>
<feature type="non-terminal residue" evidence="3">
    <location>
        <position position="1"/>
    </location>
</feature>
<dbReference type="InterPro" id="IPR001192">
    <property type="entry name" value="PI-PLC_fam"/>
</dbReference>
<dbReference type="EC" id="3.1.4.11" evidence="1"/>
<keyword evidence="1" id="KW-0443">Lipid metabolism</keyword>
<dbReference type="EMBL" id="HACG01027288">
    <property type="protein sequence ID" value="CEK74153.1"/>
    <property type="molecule type" value="Transcribed_RNA"/>
</dbReference>
<dbReference type="Pfam" id="PF00388">
    <property type="entry name" value="PI-PLC-X"/>
    <property type="match status" value="1"/>
</dbReference>
<proteinExistence type="predicted"/>
<evidence type="ECO:0000313" key="3">
    <source>
        <dbReference type="EMBL" id="CEK74153.1"/>
    </source>
</evidence>
<dbReference type="PANTHER" id="PTHR10336:SF159">
    <property type="entry name" value="1-PHOSPHATIDYLINOSITOL 4,5-BISPHOSPHATE PHOSPHODIESTERASE GAMMA"/>
    <property type="match status" value="1"/>
</dbReference>
<keyword evidence="1" id="KW-0442">Lipid degradation</keyword>
<dbReference type="GO" id="GO:0016042">
    <property type="term" value="P:lipid catabolic process"/>
    <property type="evidence" value="ECO:0007669"/>
    <property type="project" value="UniProtKB-KW"/>
</dbReference>
<dbReference type="SUPFAM" id="SSF51695">
    <property type="entry name" value="PLC-like phosphodiesterases"/>
    <property type="match status" value="1"/>
</dbReference>
<organism evidence="3">
    <name type="scientific">Arion vulgaris</name>
    <dbReference type="NCBI Taxonomy" id="1028688"/>
    <lineage>
        <taxon>Eukaryota</taxon>
        <taxon>Metazoa</taxon>
        <taxon>Spiralia</taxon>
        <taxon>Lophotrochozoa</taxon>
        <taxon>Mollusca</taxon>
        <taxon>Gastropoda</taxon>
        <taxon>Heterobranchia</taxon>
        <taxon>Euthyneura</taxon>
        <taxon>Panpulmonata</taxon>
        <taxon>Eupulmonata</taxon>
        <taxon>Stylommatophora</taxon>
        <taxon>Helicina</taxon>
        <taxon>Arionoidea</taxon>
        <taxon>Arionidae</taxon>
        <taxon>Arion</taxon>
    </lineage>
</organism>
<dbReference type="GO" id="GO:0046488">
    <property type="term" value="P:phosphatidylinositol metabolic process"/>
    <property type="evidence" value="ECO:0007669"/>
    <property type="project" value="TreeGrafter"/>
</dbReference>
<dbReference type="Pfam" id="PF23583">
    <property type="entry name" value="EF_HAND_2_PLCG"/>
    <property type="match status" value="1"/>
</dbReference>
<dbReference type="Gene3D" id="3.20.20.190">
    <property type="entry name" value="Phosphatidylinositol (PI) phosphodiesterase"/>
    <property type="match status" value="1"/>
</dbReference>
<dbReference type="InterPro" id="IPR011992">
    <property type="entry name" value="EF-hand-dom_pair"/>
</dbReference>
<dbReference type="GO" id="GO:0004435">
    <property type="term" value="F:phosphatidylinositol-4,5-bisphosphate phospholipase C activity"/>
    <property type="evidence" value="ECO:0007669"/>
    <property type="project" value="UniProtKB-EC"/>
</dbReference>
<protein>
    <recommendedName>
        <fullName evidence="1">Phosphoinositide phospholipase C</fullName>
        <ecNumber evidence="1">3.1.4.11</ecNumber>
    </recommendedName>
</protein>
<dbReference type="AlphaFoldDB" id="A0A0B6ZZX3"/>
<evidence type="ECO:0000259" key="2">
    <source>
        <dbReference type="SMART" id="SM00148"/>
    </source>
</evidence>
<evidence type="ECO:0000256" key="1">
    <source>
        <dbReference type="RuleBase" id="RU361133"/>
    </source>
</evidence>
<dbReference type="GO" id="GO:0051209">
    <property type="term" value="P:release of sequestered calcium ion into cytosol"/>
    <property type="evidence" value="ECO:0007669"/>
    <property type="project" value="TreeGrafter"/>
</dbReference>
<dbReference type="GO" id="GO:0032587">
    <property type="term" value="C:ruffle membrane"/>
    <property type="evidence" value="ECO:0007669"/>
    <property type="project" value="TreeGrafter"/>
</dbReference>